<dbReference type="HOGENOM" id="CLU_825803_0_0_0"/>
<dbReference type="SUPFAM" id="SSF48013">
    <property type="entry name" value="NusB-like"/>
    <property type="match status" value="1"/>
</dbReference>
<reference evidence="3 4" key="1">
    <citation type="submission" date="2009-06" db="EMBL/GenBank/DDBJ databases">
        <title>Complete sequence of Thermotogales bacterium TBF 19.5.1.</title>
        <authorList>
            <consortium name="US DOE Joint Genome Institute"/>
            <person name="Lucas S."/>
            <person name="Copeland A."/>
            <person name="Lapidus A."/>
            <person name="Glavina del Rio T."/>
            <person name="Tice H."/>
            <person name="Bruce D."/>
            <person name="Goodwin L."/>
            <person name="Pitluck S."/>
            <person name="Chertkov O."/>
            <person name="Brettin T."/>
            <person name="Detter J.C."/>
            <person name="Han C."/>
            <person name="Schmutz J."/>
            <person name="Larimer F."/>
            <person name="Land M."/>
            <person name="Hauser L."/>
            <person name="Kyrpides N."/>
            <person name="Ovchinnikova G."/>
            <person name="Noll K."/>
        </authorList>
    </citation>
    <scope>NUCLEOTIDE SEQUENCE [LARGE SCALE GENOMIC DNA]</scope>
    <source>
        <strain evidence="4">ATCC BAA-1733 / DSM 21960 / TBF 19.5.1</strain>
    </source>
</reference>
<evidence type="ECO:0000313" key="4">
    <source>
        <dbReference type="Proteomes" id="UP000002382"/>
    </source>
</evidence>
<dbReference type="STRING" id="521045.Kole_1944"/>
<sequence length="336" mass="39456">MNDPRQKALETLAFFDQNGYIPFRKVEIAISTLSSIGRRFYMNLVMETLRKRIQIDYILNQFLKKPEKLPAPVMNALRLGVTQLFYMDSVPEFAAIHSSVELLKAKSFKKLVNAVLRKISKLETPLPEQPIWLKYSHPKWLVDYWEEIEWINPLEELLSYNQQPPLQVYSIPKGEYHLLDEKGYIYDKSDFSDCIIVLEKGEPISSLKRIDELEYIVNEYFRCPVIKPENSSLALLSEKPWLFHTISKEELLKSANELKKELSNRIANIEEFVYLSNTLTLEENTQLLAPLKEFVPVPLDDFMIRYNLRGTWDGYGYWLLPPNSPRPGYIARMRRK</sequence>
<evidence type="ECO:0000256" key="1">
    <source>
        <dbReference type="ARBA" id="ARBA00022884"/>
    </source>
</evidence>
<evidence type="ECO:0000313" key="3">
    <source>
        <dbReference type="EMBL" id="ACR80625.1"/>
    </source>
</evidence>
<dbReference type="RefSeq" id="WP_015869268.1">
    <property type="nucleotide sequence ID" value="NC_012785.1"/>
</dbReference>
<dbReference type="OrthoDB" id="9810297at2"/>
<keyword evidence="4" id="KW-1185">Reference proteome</keyword>
<dbReference type="Proteomes" id="UP000002382">
    <property type="component" value="Chromosome"/>
</dbReference>
<dbReference type="InterPro" id="IPR006027">
    <property type="entry name" value="NusB_RsmB_TIM44"/>
</dbReference>
<dbReference type="EMBL" id="CP001634">
    <property type="protein sequence ID" value="ACR80625.1"/>
    <property type="molecule type" value="Genomic_DNA"/>
</dbReference>
<dbReference type="GO" id="GO:0006355">
    <property type="term" value="P:regulation of DNA-templated transcription"/>
    <property type="evidence" value="ECO:0007669"/>
    <property type="project" value="InterPro"/>
</dbReference>
<accession>C5CGV6</accession>
<dbReference type="AlphaFoldDB" id="C5CGV6"/>
<protein>
    <submittedName>
        <fullName evidence="3">NusB/RsmB/TIM44</fullName>
    </submittedName>
</protein>
<dbReference type="eggNOG" id="COG0781">
    <property type="taxonomic scope" value="Bacteria"/>
</dbReference>
<dbReference type="KEGG" id="kol:Kole_1944"/>
<dbReference type="InterPro" id="IPR035926">
    <property type="entry name" value="NusB-like_sf"/>
</dbReference>
<evidence type="ECO:0000259" key="2">
    <source>
        <dbReference type="Pfam" id="PF01029"/>
    </source>
</evidence>
<feature type="domain" description="NusB/RsmB/TIM44" evidence="2">
    <location>
        <begin position="28"/>
        <end position="121"/>
    </location>
</feature>
<gene>
    <name evidence="3" type="ordered locus">Kole_1944</name>
</gene>
<organism evidence="3 4">
    <name type="scientific">Kosmotoga olearia (strain ATCC BAA-1733 / DSM 21960 / TBF 19.5.1)</name>
    <dbReference type="NCBI Taxonomy" id="521045"/>
    <lineage>
        <taxon>Bacteria</taxon>
        <taxon>Thermotogati</taxon>
        <taxon>Thermotogota</taxon>
        <taxon>Thermotogae</taxon>
        <taxon>Kosmotogales</taxon>
        <taxon>Kosmotogaceae</taxon>
        <taxon>Kosmotoga</taxon>
    </lineage>
</organism>
<dbReference type="GO" id="GO:0003723">
    <property type="term" value="F:RNA binding"/>
    <property type="evidence" value="ECO:0007669"/>
    <property type="project" value="UniProtKB-KW"/>
</dbReference>
<dbReference type="Gene3D" id="1.10.940.10">
    <property type="entry name" value="NusB-like"/>
    <property type="match status" value="1"/>
</dbReference>
<proteinExistence type="predicted"/>
<reference evidence="3 4" key="2">
    <citation type="journal article" date="2011" name="J. Bacteriol.">
        <title>Genome Sequence of Kosmotoga olearia Strain TBF 19.5.1, a Thermophilic Bacterium with a Wide Growth Temperature Range, Isolated from the Troll B Oil Platform in the North Sea.</title>
        <authorList>
            <person name="Swithers K.S."/>
            <person name="Dipippo J.L."/>
            <person name="Bruce D.C."/>
            <person name="Detter C."/>
            <person name="Tapia R."/>
            <person name="Han S."/>
            <person name="Goodwin L.A."/>
            <person name="Han J."/>
            <person name="Woyke T."/>
            <person name="Pitluck S."/>
            <person name="Pennacchio L."/>
            <person name="Nolan M."/>
            <person name="Mikhailova N."/>
            <person name="Land M.L."/>
            <person name="Nesbo C.L."/>
            <person name="Gogarten J.P."/>
            <person name="Noll K.M."/>
        </authorList>
    </citation>
    <scope>NUCLEOTIDE SEQUENCE [LARGE SCALE GENOMIC DNA]</scope>
    <source>
        <strain evidence="4">ATCC BAA-1733 / DSM 21960 / TBF 19.5.1</strain>
    </source>
</reference>
<keyword evidence="1" id="KW-0694">RNA-binding</keyword>
<name>C5CGV6_KOSOT</name>
<dbReference type="Pfam" id="PF01029">
    <property type="entry name" value="NusB"/>
    <property type="match status" value="1"/>
</dbReference>